<dbReference type="InterPro" id="IPR012340">
    <property type="entry name" value="NA-bd_OB-fold"/>
</dbReference>
<dbReference type="InterPro" id="IPR000424">
    <property type="entry name" value="Primosome_PriB/ssb"/>
</dbReference>
<dbReference type="PIRSF" id="PIRSF002070">
    <property type="entry name" value="SSB"/>
    <property type="match status" value="1"/>
</dbReference>
<dbReference type="Pfam" id="PF00436">
    <property type="entry name" value="SSB"/>
    <property type="match status" value="1"/>
</dbReference>
<name>A0A1X0RYF7_RHIZD</name>
<evidence type="ECO:0000256" key="1">
    <source>
        <dbReference type="ARBA" id="ARBA00023125"/>
    </source>
</evidence>
<organism evidence="3 4">
    <name type="scientific">Rhizopus microsporus</name>
    <dbReference type="NCBI Taxonomy" id="58291"/>
    <lineage>
        <taxon>Eukaryota</taxon>
        <taxon>Fungi</taxon>
        <taxon>Fungi incertae sedis</taxon>
        <taxon>Mucoromycota</taxon>
        <taxon>Mucoromycotina</taxon>
        <taxon>Mucoromycetes</taxon>
        <taxon>Mucorales</taxon>
        <taxon>Mucorineae</taxon>
        <taxon>Rhizopodaceae</taxon>
        <taxon>Rhizopus</taxon>
    </lineage>
</organism>
<dbReference type="AlphaFoldDB" id="A0A1X0RYF7"/>
<reference evidence="3 4" key="1">
    <citation type="journal article" date="2016" name="Proc. Natl. Acad. Sci. U.S.A.">
        <title>Lipid metabolic changes in an early divergent fungus govern the establishment of a mutualistic symbiosis with endobacteria.</title>
        <authorList>
            <person name="Lastovetsky O.A."/>
            <person name="Gaspar M.L."/>
            <person name="Mondo S.J."/>
            <person name="LaButti K.M."/>
            <person name="Sandor L."/>
            <person name="Grigoriev I.V."/>
            <person name="Henry S.A."/>
            <person name="Pawlowska T.E."/>
        </authorList>
    </citation>
    <scope>NUCLEOTIDE SEQUENCE [LARGE SCALE GENOMIC DNA]</scope>
    <source>
        <strain evidence="3 4">ATCC 11559</strain>
    </source>
</reference>
<evidence type="ECO:0000313" key="3">
    <source>
        <dbReference type="EMBL" id="ORE16931.1"/>
    </source>
</evidence>
<keyword evidence="2" id="KW-0496">Mitochondrion</keyword>
<keyword evidence="1 2" id="KW-0238">DNA-binding</keyword>
<dbReference type="PANTHER" id="PTHR10302:SF0">
    <property type="entry name" value="SINGLE-STRANDED DNA-BINDING PROTEIN, MITOCHONDRIAL"/>
    <property type="match status" value="1"/>
</dbReference>
<dbReference type="CDD" id="cd04496">
    <property type="entry name" value="SSB_OBF"/>
    <property type="match status" value="1"/>
</dbReference>
<dbReference type="InterPro" id="IPR011344">
    <property type="entry name" value="ssDNA-bd"/>
</dbReference>
<sequence>MSAFLRQTSFSYKLTRSFSSSAARRDLNKIQLIGRVGSDPISTELSDNRRVYNYTLATSETRPGKDDSIIKRTQWHRIVYWSNSDWFSKVKKGDLVYVEGALRYADYVDKEGIGRTKAEITQTSFRLLNPSRPKEEEEQE</sequence>
<protein>
    <recommendedName>
        <fullName evidence="2">Single-stranded DNA-binding protein</fullName>
    </recommendedName>
</protein>
<dbReference type="EMBL" id="KV921370">
    <property type="protein sequence ID" value="ORE16931.1"/>
    <property type="molecule type" value="Genomic_DNA"/>
</dbReference>
<dbReference type="Proteomes" id="UP000242381">
    <property type="component" value="Unassembled WGS sequence"/>
</dbReference>
<evidence type="ECO:0000256" key="2">
    <source>
        <dbReference type="PIRNR" id="PIRNR002070"/>
    </source>
</evidence>
<dbReference type="GO" id="GO:0003697">
    <property type="term" value="F:single-stranded DNA binding"/>
    <property type="evidence" value="ECO:0007669"/>
    <property type="project" value="InterPro"/>
</dbReference>
<dbReference type="SUPFAM" id="SSF50249">
    <property type="entry name" value="Nucleic acid-binding proteins"/>
    <property type="match status" value="1"/>
</dbReference>
<dbReference type="GO" id="GO:0006264">
    <property type="term" value="P:mitochondrial DNA replication"/>
    <property type="evidence" value="ECO:0007669"/>
    <property type="project" value="TreeGrafter"/>
</dbReference>
<dbReference type="OMA" id="WHRCVVF"/>
<dbReference type="VEuPathDB" id="FungiDB:BCV72DRAFT_73596"/>
<comment type="subcellular location">
    <subcellularLocation>
        <location evidence="2">Mitochondrion</location>
    </subcellularLocation>
</comment>
<accession>A0A1X0RYF7</accession>
<dbReference type="PROSITE" id="PS50935">
    <property type="entry name" value="SSB"/>
    <property type="match status" value="1"/>
</dbReference>
<evidence type="ECO:0000313" key="4">
    <source>
        <dbReference type="Proteomes" id="UP000242381"/>
    </source>
</evidence>
<dbReference type="Gene3D" id="2.40.50.140">
    <property type="entry name" value="Nucleic acid-binding proteins"/>
    <property type="match status" value="1"/>
</dbReference>
<dbReference type="PANTHER" id="PTHR10302">
    <property type="entry name" value="SINGLE-STRANDED DNA-BINDING PROTEIN"/>
    <property type="match status" value="1"/>
</dbReference>
<dbReference type="NCBIfam" id="TIGR00621">
    <property type="entry name" value="ssb"/>
    <property type="match status" value="1"/>
</dbReference>
<proteinExistence type="predicted"/>
<dbReference type="GO" id="GO:0042645">
    <property type="term" value="C:mitochondrial nucleoid"/>
    <property type="evidence" value="ECO:0007669"/>
    <property type="project" value="TreeGrafter"/>
</dbReference>
<gene>
    <name evidence="3" type="ORF">BCV71DRAFT_244317</name>
</gene>